<dbReference type="EMBL" id="JQ844247">
    <property type="protein sequence ID" value="AGS53735.1"/>
    <property type="molecule type" value="Genomic_DNA"/>
</dbReference>
<accession>A0A806KGI4</accession>
<sequence length="53" mass="5962">MTHLMEKMSQERGNIGSQVTLKKTHLRQFGGREGGFIPLENVSSFTVSFSCMK</sequence>
<protein>
    <submittedName>
        <fullName evidence="1">Uncharacterized protein</fullName>
    </submittedName>
</protein>
<reference evidence="1" key="1">
    <citation type="submission" date="2012-03" db="EMBL/GenBank/DDBJ databases">
        <title>Functional metagenomics reveals considerable lignocellulase gene clusters in the gut microbiome of a wood-feeding higher termite.</title>
        <authorList>
            <person name="Liu N."/>
        </authorList>
    </citation>
    <scope>NUCLEOTIDE SEQUENCE</scope>
</reference>
<proteinExistence type="predicted"/>
<dbReference type="AlphaFoldDB" id="A0A806KGI4"/>
<organism evidence="1">
    <name type="scientific">uncultured bacterium contig00076</name>
    <dbReference type="NCBI Taxonomy" id="1181554"/>
    <lineage>
        <taxon>Bacteria</taxon>
        <taxon>environmental samples</taxon>
    </lineage>
</organism>
<evidence type="ECO:0000313" key="1">
    <source>
        <dbReference type="EMBL" id="AGS53735.1"/>
    </source>
</evidence>
<name>A0A806KGI4_9BACT</name>